<dbReference type="GO" id="GO:0016787">
    <property type="term" value="F:hydrolase activity"/>
    <property type="evidence" value="ECO:0007669"/>
    <property type="project" value="UniProtKB-KW"/>
</dbReference>
<evidence type="ECO:0000256" key="3">
    <source>
        <dbReference type="ARBA" id="ARBA00022692"/>
    </source>
</evidence>
<feature type="transmembrane region" description="Helical" evidence="6">
    <location>
        <begin position="219"/>
        <end position="243"/>
    </location>
</feature>
<dbReference type="CDD" id="cd07731">
    <property type="entry name" value="ComA-like_MBL-fold"/>
    <property type="match status" value="1"/>
</dbReference>
<dbReference type="InterPro" id="IPR036866">
    <property type="entry name" value="RibonucZ/Hydroxyglut_hydro"/>
</dbReference>
<dbReference type="SUPFAM" id="SSF56281">
    <property type="entry name" value="Metallo-hydrolase/oxidoreductase"/>
    <property type="match status" value="1"/>
</dbReference>
<dbReference type="PATRIC" id="fig|1423816.3.peg.398"/>
<name>A0A0R1F0X9_LACZE</name>
<feature type="transmembrane region" description="Helical" evidence="6">
    <location>
        <begin position="40"/>
        <end position="58"/>
    </location>
</feature>
<keyword evidence="4 6" id="KW-1133">Transmembrane helix</keyword>
<dbReference type="PANTHER" id="PTHR30619">
    <property type="entry name" value="DNA INTERNALIZATION/COMPETENCE PROTEIN COMEC/REC2"/>
    <property type="match status" value="1"/>
</dbReference>
<keyword evidence="3 6" id="KW-0812">Transmembrane</keyword>
<organism evidence="8 9">
    <name type="scientific">Lacticaseibacillus zeae DSM 20178 = KCTC 3804</name>
    <dbReference type="NCBI Taxonomy" id="1423816"/>
    <lineage>
        <taxon>Bacteria</taxon>
        <taxon>Bacillati</taxon>
        <taxon>Bacillota</taxon>
        <taxon>Bacilli</taxon>
        <taxon>Lactobacillales</taxon>
        <taxon>Lactobacillaceae</taxon>
        <taxon>Lacticaseibacillus</taxon>
    </lineage>
</organism>
<sequence>MSGRLILVTVALLAGIIGGIGFWWVTGLLVIWLIIKTDRTISICVGLFFVIGLGRGIMDVLQWRHPPQPHGSIAIPTSAIKLKEGYVSFIGRAANGVSVSGRGTVSQAVADKLATNDQPVRLEGAYEVTRLAPARNQYEFDYATYAWQSRQLAYELVKPTLDFSFQPKRQLQDVIDGWRVKIFAYFAQLPPKVRQYAKGLLLGQMDDDFMTQRQAFVDLGVFHLFSISGLHLFAFVAALYWFAARLRIPQGVVDLALMGLLPLLLLLLPLGAGLWRAVWMRLAGIVNRYLQLGFTGLDLCGMVLMVNLIWQPRILMTMGGQLTYLMTGLLISLPAMHKWQLNWRLVLAGMPVIAWHTFSFNVLTVIFNWLLMPIFELAIMPGLVVALALPHSGLTRLFNDALQLLETVLIGLSRLPGQMIIGAFPSWLAVAGVLVMAIVITRQKWPLAISWFLVVLAWCWYQPNYRVVMFDVGQGDAILIEAPFRRGVMLIDTGGRIFGQTSHPPVSRAIVPYLHARGYTRLNTLAVTHPHMDHLGDAPLLARLMPIDRLVTTPTAQGHPIIRKIRQRVAKVQIVTADQQLQVGPLQFQVLWPTVDARPNPQDKNADSIVLYGKIGKSNWLFTGDADQVIERSQVLPRQLKADFLKAGHHGSKTSSDPAVVASLDLKTALISAGVANRYGHPHRETLETFAKAGVPAVSTHEQGMIWVDSSPYRQEDKLFSWLKIKESRSHAGP</sequence>
<keyword evidence="5 6" id="KW-0472">Membrane</keyword>
<feature type="transmembrane region" description="Helical" evidence="6">
    <location>
        <begin position="419"/>
        <end position="439"/>
    </location>
</feature>
<evidence type="ECO:0000313" key="9">
    <source>
        <dbReference type="Proteomes" id="UP000051984"/>
    </source>
</evidence>
<feature type="transmembrane region" description="Helical" evidence="6">
    <location>
        <begin position="345"/>
        <end position="371"/>
    </location>
</feature>
<dbReference type="Pfam" id="PF00753">
    <property type="entry name" value="Lactamase_B"/>
    <property type="match status" value="1"/>
</dbReference>
<proteinExistence type="predicted"/>
<reference evidence="8 9" key="1">
    <citation type="journal article" date="2015" name="Genome Announc.">
        <title>Expanding the biotechnology potential of lactobacilli through comparative genomics of 213 strains and associated genera.</title>
        <authorList>
            <person name="Sun Z."/>
            <person name="Harris H.M."/>
            <person name="McCann A."/>
            <person name="Guo C."/>
            <person name="Argimon S."/>
            <person name="Zhang W."/>
            <person name="Yang X."/>
            <person name="Jeffery I.B."/>
            <person name="Cooney J.C."/>
            <person name="Kagawa T.F."/>
            <person name="Liu W."/>
            <person name="Song Y."/>
            <person name="Salvetti E."/>
            <person name="Wrobel A."/>
            <person name="Rasinkangas P."/>
            <person name="Parkhill J."/>
            <person name="Rea M.C."/>
            <person name="O'Sullivan O."/>
            <person name="Ritari J."/>
            <person name="Douillard F.P."/>
            <person name="Paul Ross R."/>
            <person name="Yang R."/>
            <person name="Briner A.E."/>
            <person name="Felis G.E."/>
            <person name="de Vos W.M."/>
            <person name="Barrangou R."/>
            <person name="Klaenhammer T.R."/>
            <person name="Caufield P.W."/>
            <person name="Cui Y."/>
            <person name="Zhang H."/>
            <person name="O'Toole P.W."/>
        </authorList>
    </citation>
    <scope>NUCLEOTIDE SEQUENCE [LARGE SCALE GENOMIC DNA]</scope>
    <source>
        <strain evidence="8 9">DSM 20178</strain>
    </source>
</reference>
<keyword evidence="2" id="KW-1003">Cell membrane</keyword>
<evidence type="ECO:0000256" key="1">
    <source>
        <dbReference type="ARBA" id="ARBA00004651"/>
    </source>
</evidence>
<feature type="transmembrane region" description="Helical" evidence="6">
    <location>
        <begin position="7"/>
        <end position="34"/>
    </location>
</feature>
<comment type="subcellular location">
    <subcellularLocation>
        <location evidence="1">Cell membrane</location>
        <topology evidence="1">Multi-pass membrane protein</topology>
    </subcellularLocation>
</comment>
<dbReference type="RefSeq" id="WP_010488573.1">
    <property type="nucleotide sequence ID" value="NZ_AZCT01000001.1"/>
</dbReference>
<dbReference type="InterPro" id="IPR052159">
    <property type="entry name" value="Competence_DNA_uptake"/>
</dbReference>
<evidence type="ECO:0000256" key="2">
    <source>
        <dbReference type="ARBA" id="ARBA00022475"/>
    </source>
</evidence>
<dbReference type="Proteomes" id="UP000051984">
    <property type="component" value="Unassembled WGS sequence"/>
</dbReference>
<dbReference type="AlphaFoldDB" id="A0A0R1F0X9"/>
<feature type="transmembrane region" description="Helical" evidence="6">
    <location>
        <begin position="289"/>
        <end position="308"/>
    </location>
</feature>
<dbReference type="InterPro" id="IPR035681">
    <property type="entry name" value="ComA-like_MBL"/>
</dbReference>
<accession>A0A0R1F0X9</accession>
<dbReference type="Gene3D" id="3.60.15.10">
    <property type="entry name" value="Ribonuclease Z/Hydroxyacylglutathione hydrolase-like"/>
    <property type="match status" value="1"/>
</dbReference>
<dbReference type="eggNOG" id="COG2333">
    <property type="taxonomic scope" value="Bacteria"/>
</dbReference>
<dbReference type="InterPro" id="IPR004477">
    <property type="entry name" value="ComEC_N"/>
</dbReference>
<comment type="caution">
    <text evidence="8">The sequence shown here is derived from an EMBL/GenBank/DDBJ whole genome shotgun (WGS) entry which is preliminary data.</text>
</comment>
<dbReference type="SMART" id="SM00849">
    <property type="entry name" value="Lactamase_B"/>
    <property type="match status" value="1"/>
</dbReference>
<evidence type="ECO:0000256" key="4">
    <source>
        <dbReference type="ARBA" id="ARBA00022989"/>
    </source>
</evidence>
<feature type="transmembrane region" description="Helical" evidence="6">
    <location>
        <begin position="445"/>
        <end position="461"/>
    </location>
</feature>
<protein>
    <submittedName>
        <fullName evidence="8">Metallo-beta-lactamase superfamily hydrolase protein</fullName>
    </submittedName>
</protein>
<dbReference type="GO" id="GO:0005886">
    <property type="term" value="C:plasma membrane"/>
    <property type="evidence" value="ECO:0007669"/>
    <property type="project" value="UniProtKB-SubCell"/>
</dbReference>
<feature type="transmembrane region" description="Helical" evidence="6">
    <location>
        <begin position="314"/>
        <end position="333"/>
    </location>
</feature>
<evidence type="ECO:0000256" key="6">
    <source>
        <dbReference type="SAM" id="Phobius"/>
    </source>
</evidence>
<evidence type="ECO:0000259" key="7">
    <source>
        <dbReference type="SMART" id="SM00849"/>
    </source>
</evidence>
<feature type="domain" description="Metallo-beta-lactamase" evidence="7">
    <location>
        <begin position="474"/>
        <end position="675"/>
    </location>
</feature>
<keyword evidence="8" id="KW-0378">Hydrolase</keyword>
<gene>
    <name evidence="8" type="ORF">FD51_GL000393</name>
</gene>
<evidence type="ECO:0000256" key="5">
    <source>
        <dbReference type="ARBA" id="ARBA00023136"/>
    </source>
</evidence>
<dbReference type="PANTHER" id="PTHR30619:SF7">
    <property type="entry name" value="BETA-LACTAMASE DOMAIN PROTEIN"/>
    <property type="match status" value="1"/>
</dbReference>
<dbReference type="Pfam" id="PF03772">
    <property type="entry name" value="Competence"/>
    <property type="match status" value="1"/>
</dbReference>
<dbReference type="eggNOG" id="COG0658">
    <property type="taxonomic scope" value="Bacteria"/>
</dbReference>
<dbReference type="InterPro" id="IPR001279">
    <property type="entry name" value="Metallo-B-lactamas"/>
</dbReference>
<dbReference type="EMBL" id="AZCT01000001">
    <property type="protein sequence ID" value="KRK13827.1"/>
    <property type="molecule type" value="Genomic_DNA"/>
</dbReference>
<feature type="transmembrane region" description="Helical" evidence="6">
    <location>
        <begin position="255"/>
        <end position="277"/>
    </location>
</feature>
<evidence type="ECO:0000313" key="8">
    <source>
        <dbReference type="EMBL" id="KRK13827.1"/>
    </source>
</evidence>